<accession>A0ABY8EG93</accession>
<evidence type="ECO:0000256" key="6">
    <source>
        <dbReference type="SAM" id="Phobius"/>
    </source>
</evidence>
<dbReference type="PANTHER" id="PTHR30250">
    <property type="entry name" value="PST FAMILY PREDICTED COLANIC ACID TRANSPORTER"/>
    <property type="match status" value="1"/>
</dbReference>
<keyword evidence="4 6" id="KW-1133">Transmembrane helix</keyword>
<feature type="transmembrane region" description="Helical" evidence="6">
    <location>
        <begin position="182"/>
        <end position="206"/>
    </location>
</feature>
<protein>
    <submittedName>
        <fullName evidence="7">Polysaccharide biosynthesis protein</fullName>
    </submittedName>
</protein>
<sequence>MSKNSFLKGAFILGVAGIIVKILGAFFRIPLGRIIGSEGMGYYQSAYPVYVLLLTISSAGFPAAISKLVSEKIAVNDYRGAHRIFKVSFIALILTGIVTFSILYFGADYIVSYMKNPKAYQSMMAISPALLFVPIMAGFRGYFQGRQNMTPTAISQIVEQLFRVGLGLYLAFVFLPKGTEHAAAGASFGATSGAFVGSLFMIIMYIANSKKIKRELCYNSSKRRESTKQIINKLLIIAVPITIGSAIMPIMNMIDAAMVMRRLQDGGATYLEATKLYGQLTGMAATLINLPQVLTMALSMSLVPVISHSFAINDMNKAKTDIKAGVRVALLIGLPAGFGLASLSTPIMQMLYPKEPSSVGQILLFLSMGVIFLSLIQTLTGILQGMAKAYIPVVNLFIGAMAKVIISYTLIPIPWFNVKGAAIGTVSAYIVATVLNLYYLKKNIDIKFGFKDFVLKPLLSVIIMSICAIFTYNILYGLFGNSVSCLGAITLAGFVYGIMLLLTKAITKQEILMMPKGKLIYKILHKARLI</sequence>
<feature type="transmembrane region" description="Helical" evidence="6">
    <location>
        <begin position="47"/>
        <end position="66"/>
    </location>
</feature>
<keyword evidence="8" id="KW-1185">Reference proteome</keyword>
<feature type="transmembrane region" description="Helical" evidence="6">
    <location>
        <begin position="362"/>
        <end position="383"/>
    </location>
</feature>
<feature type="transmembrane region" description="Helical" evidence="6">
    <location>
        <begin position="230"/>
        <end position="251"/>
    </location>
</feature>
<evidence type="ECO:0000256" key="5">
    <source>
        <dbReference type="ARBA" id="ARBA00023136"/>
    </source>
</evidence>
<evidence type="ECO:0000256" key="1">
    <source>
        <dbReference type="ARBA" id="ARBA00004651"/>
    </source>
</evidence>
<keyword evidence="2" id="KW-1003">Cell membrane</keyword>
<dbReference type="CDD" id="cd13124">
    <property type="entry name" value="MATE_SpoVB_like"/>
    <property type="match status" value="1"/>
</dbReference>
<dbReference type="InterPro" id="IPR002797">
    <property type="entry name" value="Polysacc_synth"/>
</dbReference>
<feature type="transmembrane region" description="Helical" evidence="6">
    <location>
        <begin position="160"/>
        <end position="176"/>
    </location>
</feature>
<dbReference type="EMBL" id="CP120733">
    <property type="protein sequence ID" value="WFD10497.1"/>
    <property type="molecule type" value="Genomic_DNA"/>
</dbReference>
<evidence type="ECO:0000256" key="2">
    <source>
        <dbReference type="ARBA" id="ARBA00022475"/>
    </source>
</evidence>
<feature type="transmembrane region" description="Helical" evidence="6">
    <location>
        <begin position="453"/>
        <end position="475"/>
    </location>
</feature>
<dbReference type="Proteomes" id="UP001222800">
    <property type="component" value="Chromosome"/>
</dbReference>
<keyword evidence="3 6" id="KW-0812">Transmembrane</keyword>
<dbReference type="InterPro" id="IPR050833">
    <property type="entry name" value="Poly_Biosynth_Transport"/>
</dbReference>
<comment type="subcellular location">
    <subcellularLocation>
        <location evidence="1">Cell membrane</location>
        <topology evidence="1">Multi-pass membrane protein</topology>
    </subcellularLocation>
</comment>
<dbReference type="RefSeq" id="WP_277732464.1">
    <property type="nucleotide sequence ID" value="NZ_CP120733.1"/>
</dbReference>
<feature type="transmembrane region" description="Helical" evidence="6">
    <location>
        <begin position="421"/>
        <end position="441"/>
    </location>
</feature>
<gene>
    <name evidence="7" type="ORF">P4S50_00050</name>
</gene>
<reference evidence="7 8" key="1">
    <citation type="submission" date="2023-03" db="EMBL/GenBank/DDBJ databases">
        <title>Complete genome sequence of Tepidibacter sp. SWIR-1, isolated from a deep-sea hydrothermal vent.</title>
        <authorList>
            <person name="Li X."/>
        </authorList>
    </citation>
    <scope>NUCLEOTIDE SEQUENCE [LARGE SCALE GENOMIC DNA]</scope>
    <source>
        <strain evidence="7 8">SWIR-1</strain>
    </source>
</reference>
<evidence type="ECO:0000313" key="8">
    <source>
        <dbReference type="Proteomes" id="UP001222800"/>
    </source>
</evidence>
<feature type="transmembrane region" description="Helical" evidence="6">
    <location>
        <begin position="87"/>
        <end position="107"/>
    </location>
</feature>
<dbReference type="PIRSF" id="PIRSF038958">
    <property type="entry name" value="PG_synth_SpoVB"/>
    <property type="match status" value="1"/>
</dbReference>
<evidence type="ECO:0000313" key="7">
    <source>
        <dbReference type="EMBL" id="WFD10497.1"/>
    </source>
</evidence>
<proteinExistence type="predicted"/>
<evidence type="ECO:0000256" key="4">
    <source>
        <dbReference type="ARBA" id="ARBA00022989"/>
    </source>
</evidence>
<feature type="transmembrane region" description="Helical" evidence="6">
    <location>
        <begin position="293"/>
        <end position="312"/>
    </location>
</feature>
<name>A0ABY8EG93_9FIRM</name>
<feature type="transmembrane region" description="Helical" evidence="6">
    <location>
        <begin position="481"/>
        <end position="503"/>
    </location>
</feature>
<feature type="transmembrane region" description="Helical" evidence="6">
    <location>
        <begin position="119"/>
        <end position="139"/>
    </location>
</feature>
<evidence type="ECO:0000256" key="3">
    <source>
        <dbReference type="ARBA" id="ARBA00022692"/>
    </source>
</evidence>
<feature type="transmembrane region" description="Helical" evidence="6">
    <location>
        <begin position="324"/>
        <end position="342"/>
    </location>
</feature>
<keyword evidence="5 6" id="KW-0472">Membrane</keyword>
<dbReference type="Pfam" id="PF01943">
    <property type="entry name" value="Polysacc_synt"/>
    <property type="match status" value="1"/>
</dbReference>
<feature type="transmembrane region" description="Helical" evidence="6">
    <location>
        <begin position="7"/>
        <end position="27"/>
    </location>
</feature>
<organism evidence="7 8">
    <name type="scientific">Tepidibacter hydrothermalis</name>
    <dbReference type="NCBI Taxonomy" id="3036126"/>
    <lineage>
        <taxon>Bacteria</taxon>
        <taxon>Bacillati</taxon>
        <taxon>Bacillota</taxon>
        <taxon>Clostridia</taxon>
        <taxon>Peptostreptococcales</taxon>
        <taxon>Peptostreptococcaceae</taxon>
        <taxon>Tepidibacter</taxon>
    </lineage>
</organism>
<feature type="transmembrane region" description="Helical" evidence="6">
    <location>
        <begin position="390"/>
        <end position="415"/>
    </location>
</feature>
<dbReference type="InterPro" id="IPR024923">
    <property type="entry name" value="PG_synth_SpoVB"/>
</dbReference>
<dbReference type="PANTHER" id="PTHR30250:SF21">
    <property type="entry name" value="LIPID II FLIPPASE MURJ"/>
    <property type="match status" value="1"/>
</dbReference>